<dbReference type="OrthoDB" id="451488at2"/>
<dbReference type="STRING" id="203124.Tery_3474"/>
<name>Q10YW0_TRIEI</name>
<protein>
    <recommendedName>
        <fullName evidence="3">Multidrug resistance protein (Efflux pump/antiporter)</fullName>
    </recommendedName>
</protein>
<gene>
    <name evidence="2" type="ordered locus">Tery_3474</name>
</gene>
<organism evidence="2">
    <name type="scientific">Trichodesmium erythraeum (strain IMS101)</name>
    <dbReference type="NCBI Taxonomy" id="203124"/>
    <lineage>
        <taxon>Bacteria</taxon>
        <taxon>Bacillati</taxon>
        <taxon>Cyanobacteriota</taxon>
        <taxon>Cyanophyceae</taxon>
        <taxon>Oscillatoriophycideae</taxon>
        <taxon>Oscillatoriales</taxon>
        <taxon>Microcoleaceae</taxon>
        <taxon>Trichodesmium</taxon>
    </lineage>
</organism>
<proteinExistence type="predicted"/>
<dbReference type="eggNOG" id="ENOG5031B6Q">
    <property type="taxonomic scope" value="Bacteria"/>
</dbReference>
<evidence type="ECO:0000256" key="1">
    <source>
        <dbReference type="SAM" id="Phobius"/>
    </source>
</evidence>
<feature type="transmembrane region" description="Helical" evidence="1">
    <location>
        <begin position="155"/>
        <end position="178"/>
    </location>
</feature>
<feature type="transmembrane region" description="Helical" evidence="1">
    <location>
        <begin position="83"/>
        <end position="99"/>
    </location>
</feature>
<dbReference type="KEGG" id="ter:Tery_3474"/>
<sequence>MNNLSPKRVIKFLIFIIIGLSITSLIGQIFEYFTQPSHQKIIDKINVDGEYTIPSLFSSFSLLYCSIILGWISRKKWQNQDKYTGKWIGLSVIFFYLALDETISLHEQLIHPLRKLLNATGIFYYTWVIPGLMLVTVVVLIYWKFVQELPPKIKHLFFLSAIFYVGGAIGMEMINGYYSYLYDSEMFVYEILVTIEEFFEMLGVAVFIYGLLCYLKLDLIDN</sequence>
<keyword evidence="1" id="KW-0472">Membrane</keyword>
<dbReference type="HOGENOM" id="CLU_072761_0_0_3"/>
<accession>Q10YW0</accession>
<feature type="transmembrane region" description="Helical" evidence="1">
    <location>
        <begin position="53"/>
        <end position="71"/>
    </location>
</feature>
<feature type="transmembrane region" description="Helical" evidence="1">
    <location>
        <begin position="198"/>
        <end position="217"/>
    </location>
</feature>
<dbReference type="AlphaFoldDB" id="Q10YW0"/>
<evidence type="ECO:0000313" key="2">
    <source>
        <dbReference type="EMBL" id="ABG52564.1"/>
    </source>
</evidence>
<dbReference type="RefSeq" id="WP_011612906.1">
    <property type="nucleotide sequence ID" value="NC_008312.1"/>
</dbReference>
<reference evidence="2" key="1">
    <citation type="submission" date="2006-06" db="EMBL/GenBank/DDBJ databases">
        <title>Complete sequence of Trichodesmium erythraeum IMS101.</title>
        <authorList>
            <consortium name="US DOE Joint Genome Institute"/>
            <person name="Copeland A."/>
            <person name="Lucas S."/>
            <person name="Lapidus A."/>
            <person name="Barry K."/>
            <person name="Detter J.C."/>
            <person name="Glavina del Rio T."/>
            <person name="Hammon N."/>
            <person name="Israni S."/>
            <person name="Dalin E."/>
            <person name="Tice H."/>
            <person name="Pitluck S."/>
            <person name="Kiss H."/>
            <person name="Munk A.C."/>
            <person name="Brettin T."/>
            <person name="Bruce D."/>
            <person name="Han C."/>
            <person name="Tapia R."/>
            <person name="Gilna P."/>
            <person name="Schmutz J."/>
            <person name="Larimer F."/>
            <person name="Land M."/>
            <person name="Hauser L."/>
            <person name="Kyrpides N."/>
            <person name="Kim E."/>
            <person name="Richardson P."/>
        </authorList>
    </citation>
    <scope>NUCLEOTIDE SEQUENCE [LARGE SCALE GENOMIC DNA]</scope>
    <source>
        <strain evidence="2">IMS101</strain>
    </source>
</reference>
<keyword evidence="1" id="KW-1133">Transmembrane helix</keyword>
<feature type="transmembrane region" description="Helical" evidence="1">
    <location>
        <begin position="12"/>
        <end position="33"/>
    </location>
</feature>
<evidence type="ECO:0008006" key="3">
    <source>
        <dbReference type="Google" id="ProtNLM"/>
    </source>
</evidence>
<dbReference type="EMBL" id="CP000393">
    <property type="protein sequence ID" value="ABG52564.1"/>
    <property type="molecule type" value="Genomic_DNA"/>
</dbReference>
<keyword evidence="1" id="KW-0812">Transmembrane</keyword>
<feature type="transmembrane region" description="Helical" evidence="1">
    <location>
        <begin position="122"/>
        <end position="143"/>
    </location>
</feature>